<proteinExistence type="predicted"/>
<dbReference type="Gene3D" id="1.10.10.10">
    <property type="entry name" value="Winged helix-like DNA-binding domain superfamily/Winged helix DNA-binding domain"/>
    <property type="match status" value="1"/>
</dbReference>
<dbReference type="AlphaFoldDB" id="A0A4V1AKU2"/>
<evidence type="ECO:0000256" key="1">
    <source>
        <dbReference type="SAM" id="Coils"/>
    </source>
</evidence>
<dbReference type="KEGG" id="csal:NBC122_00618"/>
<keyword evidence="1" id="KW-0175">Coiled coil</keyword>
<dbReference type="SUPFAM" id="SSF46894">
    <property type="entry name" value="C-terminal effector domain of the bipartite response regulators"/>
    <property type="match status" value="1"/>
</dbReference>
<keyword evidence="3" id="KW-1185">Reference proteome</keyword>
<accession>A0A4V1AKU2</accession>
<dbReference type="InterPro" id="IPR016032">
    <property type="entry name" value="Sig_transdc_resp-reg_C-effctor"/>
</dbReference>
<feature type="coiled-coil region" evidence="1">
    <location>
        <begin position="2"/>
        <end position="29"/>
    </location>
</feature>
<dbReference type="EMBL" id="CP037954">
    <property type="protein sequence ID" value="QBO57454.1"/>
    <property type="molecule type" value="Genomic_DNA"/>
</dbReference>
<gene>
    <name evidence="2" type="ORF">NBC122_00618</name>
</gene>
<name>A0A4V1AKU2_9FLAO</name>
<evidence type="ECO:0000313" key="3">
    <source>
        <dbReference type="Proteomes" id="UP000294419"/>
    </source>
</evidence>
<reference evidence="2 3" key="1">
    <citation type="submission" date="2019-03" db="EMBL/GenBank/DDBJ databases">
        <authorList>
            <person name="Kim H."/>
            <person name="Yu S.-M."/>
        </authorList>
    </citation>
    <scope>NUCLEOTIDE SEQUENCE [LARGE SCALE GENOMIC DNA]</scope>
    <source>
        <strain evidence="2 3">NBC122</strain>
    </source>
</reference>
<evidence type="ECO:0000313" key="2">
    <source>
        <dbReference type="EMBL" id="QBO57454.1"/>
    </source>
</evidence>
<protein>
    <submittedName>
        <fullName evidence="2">Uncharacterized protein</fullName>
    </submittedName>
</protein>
<dbReference type="InterPro" id="IPR036388">
    <property type="entry name" value="WH-like_DNA-bd_sf"/>
</dbReference>
<organism evidence="2 3">
    <name type="scientific">Chryseobacterium salivictor</name>
    <dbReference type="NCBI Taxonomy" id="2547600"/>
    <lineage>
        <taxon>Bacteria</taxon>
        <taxon>Pseudomonadati</taxon>
        <taxon>Bacteroidota</taxon>
        <taxon>Flavobacteriia</taxon>
        <taxon>Flavobacteriales</taxon>
        <taxon>Weeksellaceae</taxon>
        <taxon>Chryseobacterium group</taxon>
        <taxon>Chryseobacterium</taxon>
    </lineage>
</organism>
<sequence length="130" mass="15309">MVSNFETKLEKLKNLKNDEQRNIREKLDKMKKVKILTDEDWIGFQNNFDAIFPDFTDILKGNSPDMTASEMRYLMLIKLKFSHKEMARALGVSDNAIRVTWSRVRKRLNGTLEDTPEDLIKRLFTRENAV</sequence>
<dbReference type="GO" id="GO:0006355">
    <property type="term" value="P:regulation of DNA-templated transcription"/>
    <property type="evidence" value="ECO:0007669"/>
    <property type="project" value="InterPro"/>
</dbReference>
<dbReference type="Proteomes" id="UP000294419">
    <property type="component" value="Chromosome"/>
</dbReference>
<dbReference type="GO" id="GO:0003677">
    <property type="term" value="F:DNA binding"/>
    <property type="evidence" value="ECO:0007669"/>
    <property type="project" value="InterPro"/>
</dbReference>